<dbReference type="Pfam" id="PF13855">
    <property type="entry name" value="LRR_8"/>
    <property type="match status" value="1"/>
</dbReference>
<dbReference type="Gene3D" id="3.80.10.10">
    <property type="entry name" value="Ribonuclease Inhibitor"/>
    <property type="match status" value="2"/>
</dbReference>
<evidence type="ECO:0000313" key="5">
    <source>
        <dbReference type="EMBL" id="CAF0878866.1"/>
    </source>
</evidence>
<dbReference type="EMBL" id="CAJNOL010000139">
    <property type="protein sequence ID" value="CAF0878866.1"/>
    <property type="molecule type" value="Genomic_DNA"/>
</dbReference>
<dbReference type="InterPro" id="IPR032675">
    <property type="entry name" value="LRR_dom_sf"/>
</dbReference>
<evidence type="ECO:0000256" key="2">
    <source>
        <dbReference type="ARBA" id="ARBA00022729"/>
    </source>
</evidence>
<feature type="signal peptide" evidence="4">
    <location>
        <begin position="1"/>
        <end position="21"/>
    </location>
</feature>
<dbReference type="InterPro" id="IPR001611">
    <property type="entry name" value="Leu-rich_rpt"/>
</dbReference>
<reference evidence="5" key="1">
    <citation type="submission" date="2021-02" db="EMBL/GenBank/DDBJ databases">
        <authorList>
            <person name="Nowell W R."/>
        </authorList>
    </citation>
    <scope>NUCLEOTIDE SEQUENCE</scope>
</reference>
<dbReference type="PANTHER" id="PTHR24369">
    <property type="entry name" value="ANTIGEN BSP, PUTATIVE-RELATED"/>
    <property type="match status" value="1"/>
</dbReference>
<name>A0A813Y7F8_9BILA</name>
<accession>A0A813Y7F8</accession>
<proteinExistence type="predicted"/>
<dbReference type="SMART" id="SM00369">
    <property type="entry name" value="LRR_TYP"/>
    <property type="match status" value="5"/>
</dbReference>
<keyword evidence="2 4" id="KW-0732">Signal</keyword>
<dbReference type="InterPro" id="IPR050541">
    <property type="entry name" value="LRR_TM_domain-containing"/>
</dbReference>
<dbReference type="GO" id="GO:0005886">
    <property type="term" value="C:plasma membrane"/>
    <property type="evidence" value="ECO:0007669"/>
    <property type="project" value="TreeGrafter"/>
</dbReference>
<dbReference type="InterPro" id="IPR003591">
    <property type="entry name" value="Leu-rich_rpt_typical-subtyp"/>
</dbReference>
<organism evidence="5 6">
    <name type="scientific">Rotaria sordida</name>
    <dbReference type="NCBI Taxonomy" id="392033"/>
    <lineage>
        <taxon>Eukaryota</taxon>
        <taxon>Metazoa</taxon>
        <taxon>Spiralia</taxon>
        <taxon>Gnathifera</taxon>
        <taxon>Rotifera</taxon>
        <taxon>Eurotatoria</taxon>
        <taxon>Bdelloidea</taxon>
        <taxon>Philodinida</taxon>
        <taxon>Philodinidae</taxon>
        <taxon>Rotaria</taxon>
    </lineage>
</organism>
<sequence>MDYSNVIYFLIIFIHITITLEYNDDYDVEQQLASQSFIPISEPIHHLSSSIFDSLSQSNLSLTSFLFTDQTINLDSLGISNIEPNTFINYRIPVTTIILASNYLSYLPNNVFQPFSSTLINLNLQRNHFRSLLNNYFLRRLEQLRTLDLSKNQLYELHKQDFTDLRRLETLILRENKLTYLPYAIFSRCRTITTLDLSDNELSIIDSNAFRSLYRLKILLLSNNPLGQRLLTNQLMEPLKNLEYLDLENTELNNLSPFLFISNQHLRSIKLRRNNFQTIINDSYHSLQRTFCHAHSLIEIDLVSTHLRSLDICTYDQIPSLRRLYLMNNPLHCSCDLFYLKYGDIYRVLLTDGNGIDRVHTDIDTYLDRWISRPELRRHLEKAYTRGDFYRLPIELSLFARCATPKQWSGREIGNITGIFTQCQQRWSNIEQECQNYCQLDKKLQISMTTIKHTSSGSIHFNLFVVRFNDRATICSLIRIRKSWKIEASIISSKMSEAVQYAFFI</sequence>
<feature type="chain" id="PRO_5032984972" evidence="4">
    <location>
        <begin position="22"/>
        <end position="505"/>
    </location>
</feature>
<dbReference type="Proteomes" id="UP000663870">
    <property type="component" value="Unassembled WGS sequence"/>
</dbReference>
<gene>
    <name evidence="5" type="ORF">JXQ802_LOCUS8048</name>
</gene>
<dbReference type="PANTHER" id="PTHR24369:SF210">
    <property type="entry name" value="CHAOPTIN-RELATED"/>
    <property type="match status" value="1"/>
</dbReference>
<keyword evidence="6" id="KW-1185">Reference proteome</keyword>
<evidence type="ECO:0000256" key="1">
    <source>
        <dbReference type="ARBA" id="ARBA00022614"/>
    </source>
</evidence>
<dbReference type="AlphaFoldDB" id="A0A813Y7F8"/>
<dbReference type="SUPFAM" id="SSF52058">
    <property type="entry name" value="L domain-like"/>
    <property type="match status" value="1"/>
</dbReference>
<keyword evidence="1" id="KW-0433">Leucine-rich repeat</keyword>
<evidence type="ECO:0000256" key="3">
    <source>
        <dbReference type="ARBA" id="ARBA00022737"/>
    </source>
</evidence>
<keyword evidence="3" id="KW-0677">Repeat</keyword>
<comment type="caution">
    <text evidence="5">The sequence shown here is derived from an EMBL/GenBank/DDBJ whole genome shotgun (WGS) entry which is preliminary data.</text>
</comment>
<protein>
    <submittedName>
        <fullName evidence="5">Uncharacterized protein</fullName>
    </submittedName>
</protein>
<evidence type="ECO:0000313" key="6">
    <source>
        <dbReference type="Proteomes" id="UP000663870"/>
    </source>
</evidence>
<evidence type="ECO:0000256" key="4">
    <source>
        <dbReference type="SAM" id="SignalP"/>
    </source>
</evidence>